<dbReference type="Proteomes" id="UP001162164">
    <property type="component" value="Unassembled WGS sequence"/>
</dbReference>
<evidence type="ECO:0000256" key="3">
    <source>
        <dbReference type="ARBA" id="ARBA00022759"/>
    </source>
</evidence>
<feature type="domain" description="DNA/RNA non-specific endonuclease/pyrophosphatase/phosphodiesterase" evidence="5">
    <location>
        <begin position="135"/>
        <end position="379"/>
    </location>
</feature>
<dbReference type="SUPFAM" id="SSF54060">
    <property type="entry name" value="His-Me finger endonucleases"/>
    <property type="match status" value="1"/>
</dbReference>
<proteinExistence type="inferred from homology"/>
<evidence type="ECO:0000313" key="7">
    <source>
        <dbReference type="Proteomes" id="UP001162164"/>
    </source>
</evidence>
<evidence type="ECO:0000256" key="2">
    <source>
        <dbReference type="ARBA" id="ARBA00022722"/>
    </source>
</evidence>
<keyword evidence="3" id="KW-0378">Hydrolase</keyword>
<evidence type="ECO:0000313" key="6">
    <source>
        <dbReference type="EMBL" id="KAJ8983027.1"/>
    </source>
</evidence>
<dbReference type="InterPro" id="IPR020821">
    <property type="entry name" value="ENPP1-3/EXOG-like_nuc-like"/>
</dbReference>
<dbReference type="InterPro" id="IPR040255">
    <property type="entry name" value="Non-specific_endonuclease"/>
</dbReference>
<accession>A0ABQ9JZ16</accession>
<comment type="caution">
    <text evidence="6">The sequence shown here is derived from an EMBL/GenBank/DDBJ whole genome shotgun (WGS) entry which is preliminary data.</text>
</comment>
<reference evidence="6" key="1">
    <citation type="journal article" date="2023" name="Insect Mol. Biol.">
        <title>Genome sequencing provides insights into the evolution of gene families encoding plant cell wall-degrading enzymes in longhorned beetles.</title>
        <authorList>
            <person name="Shin N.R."/>
            <person name="Okamura Y."/>
            <person name="Kirsch R."/>
            <person name="Pauchet Y."/>
        </authorList>
    </citation>
    <scope>NUCLEOTIDE SEQUENCE</scope>
    <source>
        <strain evidence="6">MMC_N1</strain>
    </source>
</reference>
<protein>
    <recommendedName>
        <fullName evidence="8">DNA/RNA non-specific endonuclease domain-containing protein</fullName>
    </recommendedName>
</protein>
<evidence type="ECO:0000259" key="4">
    <source>
        <dbReference type="SMART" id="SM00477"/>
    </source>
</evidence>
<dbReference type="Gene3D" id="3.40.570.10">
    <property type="entry name" value="Extracellular Endonuclease, subunit A"/>
    <property type="match status" value="1"/>
</dbReference>
<dbReference type="InterPro" id="IPR044929">
    <property type="entry name" value="DNA/RNA_non-sp_Endonuclease_sf"/>
</dbReference>
<evidence type="ECO:0000259" key="5">
    <source>
        <dbReference type="SMART" id="SM00892"/>
    </source>
</evidence>
<dbReference type="PANTHER" id="PTHR13966:SF19">
    <property type="entry name" value="NUCLEASE EXOG, MITOCHONDRIAL"/>
    <property type="match status" value="1"/>
</dbReference>
<organism evidence="6 7">
    <name type="scientific">Molorchus minor</name>
    <dbReference type="NCBI Taxonomy" id="1323400"/>
    <lineage>
        <taxon>Eukaryota</taxon>
        <taxon>Metazoa</taxon>
        <taxon>Ecdysozoa</taxon>
        <taxon>Arthropoda</taxon>
        <taxon>Hexapoda</taxon>
        <taxon>Insecta</taxon>
        <taxon>Pterygota</taxon>
        <taxon>Neoptera</taxon>
        <taxon>Endopterygota</taxon>
        <taxon>Coleoptera</taxon>
        <taxon>Polyphaga</taxon>
        <taxon>Cucujiformia</taxon>
        <taxon>Chrysomeloidea</taxon>
        <taxon>Cerambycidae</taxon>
        <taxon>Lamiinae</taxon>
        <taxon>Monochamini</taxon>
        <taxon>Molorchus</taxon>
    </lineage>
</organism>
<dbReference type="InterPro" id="IPR044925">
    <property type="entry name" value="His-Me_finger_sf"/>
</dbReference>
<evidence type="ECO:0000256" key="1">
    <source>
        <dbReference type="ARBA" id="ARBA00010052"/>
    </source>
</evidence>
<keyword evidence="7" id="KW-1185">Reference proteome</keyword>
<comment type="similarity">
    <text evidence="1">Belongs to the DNA/RNA non-specific endonuclease family.</text>
</comment>
<dbReference type="PANTHER" id="PTHR13966">
    <property type="entry name" value="ENDONUCLEASE RELATED"/>
    <property type="match status" value="1"/>
</dbReference>
<dbReference type="InterPro" id="IPR001604">
    <property type="entry name" value="Endo_G_ENPP1-like_dom"/>
</dbReference>
<sequence>MVTVESEVESHAFWRRCQIDIRQMPLNTPLLLSLTTKDIIYPEPEGSIIYLSRNDQLQIDCPGAGSILVNGTTITEITTITCVSGSYFEIAGYLVDIATVVCSSRVRSNAYYTGNTCWRIGKEIEVGFDIQDGRFLQQYTTCFDDILRNALYSRYILTRQIGEAITGGTSPTWQEDDFYNLDARVNNIYPNVAQRPAINRQLGLDEDDITYVRPTGHYYLARGHLTARTDFKYNAQQMSTFHYVNSAPQWQTFNGYNWYYFERNLRIYASTNFVDLEVYTGTYGITTLPHAVTGEDVELYLYFDDNNNKALPIPELFWKVAYDPLNRAGIAVLGINNPYQSNITRSIICNDVADKLDWLTFDRTIVERGFMYACTVDDF</sequence>
<dbReference type="SMART" id="SM00892">
    <property type="entry name" value="Endonuclease_NS"/>
    <property type="match status" value="1"/>
</dbReference>
<evidence type="ECO:0008006" key="8">
    <source>
        <dbReference type="Google" id="ProtNLM"/>
    </source>
</evidence>
<gene>
    <name evidence="6" type="ORF">NQ317_014324</name>
</gene>
<dbReference type="Pfam" id="PF01223">
    <property type="entry name" value="Endonuclease_NS"/>
    <property type="match status" value="1"/>
</dbReference>
<feature type="domain" description="ENPP1-3/EXOG-like endonuclease/phosphodiesterase" evidence="4">
    <location>
        <begin position="136"/>
        <end position="368"/>
    </location>
</feature>
<dbReference type="SMART" id="SM00477">
    <property type="entry name" value="NUC"/>
    <property type="match status" value="1"/>
</dbReference>
<name>A0ABQ9JZ16_9CUCU</name>
<keyword evidence="3" id="KW-0255">Endonuclease</keyword>
<dbReference type="EMBL" id="JAPWTJ010000097">
    <property type="protein sequence ID" value="KAJ8983027.1"/>
    <property type="molecule type" value="Genomic_DNA"/>
</dbReference>
<keyword evidence="2" id="KW-0540">Nuclease</keyword>